<evidence type="ECO:0000313" key="2">
    <source>
        <dbReference type="Proteomes" id="UP000324585"/>
    </source>
</evidence>
<protein>
    <submittedName>
        <fullName evidence="1">Uncharacterized protein</fullName>
    </submittedName>
</protein>
<gene>
    <name evidence="1" type="ORF">FVE85_6513</name>
</gene>
<evidence type="ECO:0000313" key="1">
    <source>
        <dbReference type="EMBL" id="KAA8498928.1"/>
    </source>
</evidence>
<dbReference type="EMBL" id="VRMN01000001">
    <property type="protein sequence ID" value="KAA8498928.1"/>
    <property type="molecule type" value="Genomic_DNA"/>
</dbReference>
<proteinExistence type="predicted"/>
<keyword evidence="2" id="KW-1185">Reference proteome</keyword>
<dbReference type="InterPro" id="IPR037119">
    <property type="entry name" value="Haem_oxidase_HugZ-like_sf"/>
</dbReference>
<accession>A0A5J4Z6U4</accession>
<name>A0A5J4Z6U4_PORPP</name>
<reference evidence="2" key="1">
    <citation type="journal article" date="2019" name="Nat. Commun.">
        <title>Expansion of phycobilisome linker gene families in mesophilic red algae.</title>
        <authorList>
            <person name="Lee J."/>
            <person name="Kim D."/>
            <person name="Bhattacharya D."/>
            <person name="Yoon H.S."/>
        </authorList>
    </citation>
    <scope>NUCLEOTIDE SEQUENCE [LARGE SCALE GENOMIC DNA]</scope>
    <source>
        <strain evidence="2">CCMP 1328</strain>
    </source>
</reference>
<dbReference type="OrthoDB" id="10598779at2759"/>
<dbReference type="Proteomes" id="UP000324585">
    <property type="component" value="Unassembled WGS sequence"/>
</dbReference>
<organism evidence="1 2">
    <name type="scientific">Porphyridium purpureum</name>
    <name type="common">Red alga</name>
    <name type="synonym">Porphyridium cruentum</name>
    <dbReference type="NCBI Taxonomy" id="35688"/>
    <lineage>
        <taxon>Eukaryota</taxon>
        <taxon>Rhodophyta</taxon>
        <taxon>Bangiophyceae</taxon>
        <taxon>Porphyridiales</taxon>
        <taxon>Porphyridiaceae</taxon>
        <taxon>Porphyridium</taxon>
    </lineage>
</organism>
<dbReference type="AlphaFoldDB" id="A0A5J4Z6U4"/>
<dbReference type="Gene3D" id="3.20.180.10">
    <property type="entry name" value="PNP-oxidase-like"/>
    <property type="match status" value="1"/>
</dbReference>
<comment type="caution">
    <text evidence="1">The sequence shown here is derived from an EMBL/GenBank/DDBJ whole genome shotgun (WGS) entry which is preliminary data.</text>
</comment>
<sequence>MAAFVPADMGQLVVPTNGVRKTAASSRTVLQRKAHSARPSCRVKMMATVIDVTGQIVPLDLDYMKEELDNPLKEIQETICSFMNRDHLGDLLQYVHNFSDMLTEEAMEEVTQVELFQVDQYGLSIEIVLCGKEDERCVCLRPKVPWRGENNEERRCDTVDDVLFCLGEMSQRCGLPAP</sequence>